<evidence type="ECO:0000313" key="7">
    <source>
        <dbReference type="Proteomes" id="UP000317332"/>
    </source>
</evidence>
<feature type="domain" description="Gliding motility-associated protein GldM C-terminal" evidence="2">
    <location>
        <begin position="422"/>
        <end position="526"/>
    </location>
</feature>
<dbReference type="OrthoDB" id="1490890at2"/>
<keyword evidence="1" id="KW-0812">Transmembrane</keyword>
<comment type="caution">
    <text evidence="6">The sequence shown here is derived from an EMBL/GenBank/DDBJ whole genome shotgun (WGS) entry which is preliminary data.</text>
</comment>
<dbReference type="NCBIfam" id="TIGR03517">
    <property type="entry name" value="GldM_gliding"/>
    <property type="match status" value="1"/>
</dbReference>
<keyword evidence="1" id="KW-0472">Membrane</keyword>
<reference evidence="6 7" key="1">
    <citation type="submission" date="2019-06" db="EMBL/GenBank/DDBJ databases">
        <title>Flavobacteriaceae Paucihalobacterium erythroidium CWB-1, complete genome.</title>
        <authorList>
            <person name="Wu S."/>
        </authorList>
    </citation>
    <scope>NUCLEOTIDE SEQUENCE [LARGE SCALE GENOMIC DNA]</scope>
    <source>
        <strain evidence="6 7">CWB-1</strain>
    </source>
</reference>
<dbReference type="InterPro" id="IPR019859">
    <property type="entry name" value="Motility-assoc_prot_GldM"/>
</dbReference>
<name>A0A506PPI8_9FLAO</name>
<dbReference type="AlphaFoldDB" id="A0A506PPI8"/>
<sequence length="528" mass="58290">MAGGKLSARQKMINLMYLVFIAMMAMNMSKEVLSAFGLMDAKFKDANEMAEVTNTNLLDGLKQKADEKPNEFKSAFEKAEQISKVSEDFFKYIEKVKKQGIIAEGKYEIDPKTGMYPFESMDKTDILDELWFTGDRLTKQGELSGEAFMAAVNKYKQDIKNIIGDDVKYIRALETLEKRFNTEDVVDNEGTKKMWLDYHFKGFPAIASYTKLTAMQNDVKATETNMYNVFLGNTLDEAVSLKNYEAIVIADKSAFFAGEKFQGKVVLGKYANVTPTKLVVNNREINLTNAIDENGAARLDFTVGNVGEHEIEGEFTFLEDGKELPISIKGNYVVVPRPNSATISADKMNVVYRGVVNPMTISFAGVPDNKVNATAPGLRKVGDGKYEMMPGAGGDVTINVTATLDDGSPVNDRKTYRIKDIPKPTGSLIGKSGVMKLPRRNVEIGTIDAKLEDFDFDLPIQVTSFSVKVPGQPTVNVNGTKLNDAAKSALGRARRGDAVQILNIQAKIIGNDSYRLKEVAPIIIELTD</sequence>
<keyword evidence="1" id="KW-1133">Transmembrane helix</keyword>
<dbReference type="Pfam" id="PF12081">
    <property type="entry name" value="GldM_1st"/>
    <property type="match status" value="1"/>
</dbReference>
<dbReference type="InterPro" id="IPR048405">
    <property type="entry name" value="GldM_Ig-like-1"/>
</dbReference>
<gene>
    <name evidence="6" type="primary">gldM</name>
    <name evidence="6" type="ORF">FJ651_01560</name>
</gene>
<feature type="domain" description="Gliding motility-associated protein GldM second immunoglobulin-like" evidence="5">
    <location>
        <begin position="340"/>
        <end position="419"/>
    </location>
</feature>
<dbReference type="EMBL" id="VHIQ01000001">
    <property type="protein sequence ID" value="TPV35624.1"/>
    <property type="molecule type" value="Genomic_DNA"/>
</dbReference>
<evidence type="ECO:0000256" key="1">
    <source>
        <dbReference type="SAM" id="Phobius"/>
    </source>
</evidence>
<evidence type="ECO:0000313" key="6">
    <source>
        <dbReference type="EMBL" id="TPV35624.1"/>
    </source>
</evidence>
<evidence type="ECO:0000259" key="3">
    <source>
        <dbReference type="Pfam" id="PF12081"/>
    </source>
</evidence>
<keyword evidence="7" id="KW-1185">Reference proteome</keyword>
<feature type="transmembrane region" description="Helical" evidence="1">
    <location>
        <begin position="12"/>
        <end position="29"/>
    </location>
</feature>
<dbReference type="Proteomes" id="UP000317332">
    <property type="component" value="Unassembled WGS sequence"/>
</dbReference>
<proteinExistence type="predicted"/>
<dbReference type="InterPro" id="IPR022720">
    <property type="entry name" value="Motility-assoc_prot_GldM_N"/>
</dbReference>
<organism evidence="6 7">
    <name type="scientific">Paucihalobacter ruber</name>
    <dbReference type="NCBI Taxonomy" id="2567861"/>
    <lineage>
        <taxon>Bacteria</taxon>
        <taxon>Pseudomonadati</taxon>
        <taxon>Bacteroidota</taxon>
        <taxon>Flavobacteriia</taxon>
        <taxon>Flavobacteriales</taxon>
        <taxon>Flavobacteriaceae</taxon>
        <taxon>Paucihalobacter</taxon>
    </lineage>
</organism>
<protein>
    <submittedName>
        <fullName evidence="6">Gliding motility protein GldM</fullName>
    </submittedName>
</protein>
<evidence type="ECO:0000259" key="5">
    <source>
        <dbReference type="Pfam" id="PF21602"/>
    </source>
</evidence>
<dbReference type="Pfam" id="PF12080">
    <property type="entry name" value="GldM_4th"/>
    <property type="match status" value="1"/>
</dbReference>
<dbReference type="Pfam" id="PF21601">
    <property type="entry name" value="GldM_2nd"/>
    <property type="match status" value="1"/>
</dbReference>
<dbReference type="InterPro" id="IPR048406">
    <property type="entry name" value="GldM_Ig-like-2"/>
</dbReference>
<dbReference type="Pfam" id="PF21602">
    <property type="entry name" value="GldM_3rd"/>
    <property type="match status" value="1"/>
</dbReference>
<accession>A0A506PPI8</accession>
<evidence type="ECO:0000259" key="2">
    <source>
        <dbReference type="Pfam" id="PF12080"/>
    </source>
</evidence>
<feature type="domain" description="Gliding motility-associated protein GldM N-terminal" evidence="3">
    <location>
        <begin position="31"/>
        <end position="232"/>
    </location>
</feature>
<evidence type="ECO:0000259" key="4">
    <source>
        <dbReference type="Pfam" id="PF21601"/>
    </source>
</evidence>
<dbReference type="InterPro" id="IPR022719">
    <property type="entry name" value="Motility-assoc_prot_GldM_C"/>
</dbReference>
<feature type="domain" description="Gliding motility-associated protein GldM first immunoglobulin-like" evidence="4">
    <location>
        <begin position="236"/>
        <end position="336"/>
    </location>
</feature>
<dbReference type="RefSeq" id="WP_140988634.1">
    <property type="nucleotide sequence ID" value="NZ_VHIQ01000001.1"/>
</dbReference>